<reference evidence="2" key="1">
    <citation type="submission" date="2022-11" db="UniProtKB">
        <authorList>
            <consortium name="WormBaseParasite"/>
        </authorList>
    </citation>
    <scope>IDENTIFICATION</scope>
</reference>
<organism evidence="1 2">
    <name type="scientific">Panagrolaimus davidi</name>
    <dbReference type="NCBI Taxonomy" id="227884"/>
    <lineage>
        <taxon>Eukaryota</taxon>
        <taxon>Metazoa</taxon>
        <taxon>Ecdysozoa</taxon>
        <taxon>Nematoda</taxon>
        <taxon>Chromadorea</taxon>
        <taxon>Rhabditida</taxon>
        <taxon>Tylenchina</taxon>
        <taxon>Panagrolaimomorpha</taxon>
        <taxon>Panagrolaimoidea</taxon>
        <taxon>Panagrolaimidae</taxon>
        <taxon>Panagrolaimus</taxon>
    </lineage>
</organism>
<accession>A0A914R8I7</accession>
<evidence type="ECO:0000313" key="1">
    <source>
        <dbReference type="Proteomes" id="UP000887578"/>
    </source>
</evidence>
<keyword evidence="1" id="KW-1185">Reference proteome</keyword>
<protein>
    <submittedName>
        <fullName evidence="2">Uncharacterized protein</fullName>
    </submittedName>
</protein>
<dbReference type="AlphaFoldDB" id="A0A914R8I7"/>
<dbReference type="WBParaSite" id="PDA_v2.g7907.t1">
    <property type="protein sequence ID" value="PDA_v2.g7907.t1"/>
    <property type="gene ID" value="PDA_v2.g7907"/>
</dbReference>
<dbReference type="Proteomes" id="UP000887578">
    <property type="component" value="Unplaced"/>
</dbReference>
<evidence type="ECO:0000313" key="2">
    <source>
        <dbReference type="WBParaSite" id="PDA_v2.g7907.t1"/>
    </source>
</evidence>
<sequence>MPHYEMGQIIPVTPPENPQEIKIVRRVSKECEELRHEREPEAVIPKGSASSAEQLQVFDEVKEAFDRVGWDIGSIDNISTHIVPSSRIMEWKKQKTAADETYNVRLEKIKELQTTIRRIVNHIGRKEFGDNDLMLVDMDYDKNGTVLSEEIVQHFKDLHTRVHQSYTQLFENIDEKMGLGDIE</sequence>
<name>A0A914R8I7_9BILA</name>
<proteinExistence type="predicted"/>